<keyword evidence="4" id="KW-1185">Reference proteome</keyword>
<dbReference type="Proteomes" id="UP001597479">
    <property type="component" value="Unassembled WGS sequence"/>
</dbReference>
<sequence length="334" mass="34428">MRWAMRLYACAALVLTGVFGVCSTAAADVPEAGGHCKYVNPRTGECDIWITAPGTPEIIGGGAGKAVGAGPSGGASDDGPPPRENDEGTPACLKGDAPVPCTSDHGYWRQDVQCYIGPTPLSPQPEEGSAVWQHFEEMFDRGPDTGAVYPCFDAAGEQVSLLYSPDAPAAGPPPPTPGEVARRAVAQMNLKAVQIGIAPQPPATAVAGVPVWFWVDDPGATTFGPATESATVRGVTVTATARVDKVRWNLGDGTTISCGVGTPYTPEYGGDPSPDCGHTFTRESGFEPDGAYAVTATTTWVVEWAGAGQSGTITLDPLVAQTRIVVAEGQVLVS</sequence>
<evidence type="ECO:0000313" key="3">
    <source>
        <dbReference type="EMBL" id="MFD2796405.1"/>
    </source>
</evidence>
<gene>
    <name evidence="3" type="ORF">ACFS27_22785</name>
</gene>
<name>A0ABW5W1F5_9MICO</name>
<evidence type="ECO:0000256" key="1">
    <source>
        <dbReference type="SAM" id="MobiDB-lite"/>
    </source>
</evidence>
<dbReference type="EMBL" id="JBHUOG010000002">
    <property type="protein sequence ID" value="MFD2796405.1"/>
    <property type="molecule type" value="Genomic_DNA"/>
</dbReference>
<evidence type="ECO:0000313" key="4">
    <source>
        <dbReference type="Proteomes" id="UP001597479"/>
    </source>
</evidence>
<feature type="compositionally biased region" description="Gly residues" evidence="1">
    <location>
        <begin position="60"/>
        <end position="73"/>
    </location>
</feature>
<evidence type="ECO:0000256" key="2">
    <source>
        <dbReference type="SAM" id="SignalP"/>
    </source>
</evidence>
<organism evidence="3 4">
    <name type="scientific">Promicromonospora vindobonensis</name>
    <dbReference type="NCBI Taxonomy" id="195748"/>
    <lineage>
        <taxon>Bacteria</taxon>
        <taxon>Bacillati</taxon>
        <taxon>Actinomycetota</taxon>
        <taxon>Actinomycetes</taxon>
        <taxon>Micrococcales</taxon>
        <taxon>Promicromonosporaceae</taxon>
        <taxon>Promicromonospora</taxon>
    </lineage>
</organism>
<reference evidence="4" key="1">
    <citation type="journal article" date="2019" name="Int. J. Syst. Evol. Microbiol.">
        <title>The Global Catalogue of Microorganisms (GCM) 10K type strain sequencing project: providing services to taxonomists for standard genome sequencing and annotation.</title>
        <authorList>
            <consortium name="The Broad Institute Genomics Platform"/>
            <consortium name="The Broad Institute Genome Sequencing Center for Infectious Disease"/>
            <person name="Wu L."/>
            <person name="Ma J."/>
        </authorList>
    </citation>
    <scope>NUCLEOTIDE SEQUENCE [LARGE SCALE GENOMIC DNA]</scope>
    <source>
        <strain evidence="4">CCM 7044</strain>
    </source>
</reference>
<feature type="signal peptide" evidence="2">
    <location>
        <begin position="1"/>
        <end position="27"/>
    </location>
</feature>
<evidence type="ECO:0008006" key="5">
    <source>
        <dbReference type="Google" id="ProtNLM"/>
    </source>
</evidence>
<proteinExistence type="predicted"/>
<dbReference type="RefSeq" id="WP_377187930.1">
    <property type="nucleotide sequence ID" value="NZ_JBHUOG010000002.1"/>
</dbReference>
<keyword evidence="2" id="KW-0732">Signal</keyword>
<feature type="region of interest" description="Disordered" evidence="1">
    <location>
        <begin position="60"/>
        <end position="91"/>
    </location>
</feature>
<feature type="chain" id="PRO_5046598137" description="PKD domain-containing protein" evidence="2">
    <location>
        <begin position="28"/>
        <end position="334"/>
    </location>
</feature>
<accession>A0ABW5W1F5</accession>
<comment type="caution">
    <text evidence="3">The sequence shown here is derived from an EMBL/GenBank/DDBJ whole genome shotgun (WGS) entry which is preliminary data.</text>
</comment>
<protein>
    <recommendedName>
        <fullName evidence="5">PKD domain-containing protein</fullName>
    </recommendedName>
</protein>